<organism evidence="1">
    <name type="scientific">Siphoviridae sp. ctxMM9</name>
    <dbReference type="NCBI Taxonomy" id="2827973"/>
    <lineage>
        <taxon>Viruses</taxon>
        <taxon>Duplodnaviria</taxon>
        <taxon>Heunggongvirae</taxon>
        <taxon>Uroviricota</taxon>
        <taxon>Caudoviricetes</taxon>
    </lineage>
</organism>
<evidence type="ECO:0000313" key="1">
    <source>
        <dbReference type="EMBL" id="DAF58756.1"/>
    </source>
</evidence>
<name>A0A8S5T5Y9_9CAUD</name>
<sequence length="33" mass="3934">MFMILLLIGSKEKMRIFLKNIKTSNIKYLGYII</sequence>
<protein>
    <submittedName>
        <fullName evidence="1">Uncharacterized protein</fullName>
    </submittedName>
</protein>
<reference evidence="1" key="1">
    <citation type="journal article" date="2021" name="Proc. Natl. Acad. Sci. U.S.A.">
        <title>A Catalog of Tens of Thousands of Viruses from Human Metagenomes Reveals Hidden Associations with Chronic Diseases.</title>
        <authorList>
            <person name="Tisza M.J."/>
            <person name="Buck C.B."/>
        </authorList>
    </citation>
    <scope>NUCLEOTIDE SEQUENCE</scope>
    <source>
        <strain evidence="1">CtxMM9</strain>
    </source>
</reference>
<accession>A0A8S5T5Y9</accession>
<dbReference type="EMBL" id="BK032759">
    <property type="protein sequence ID" value="DAF58756.1"/>
    <property type="molecule type" value="Genomic_DNA"/>
</dbReference>
<proteinExistence type="predicted"/>